<keyword evidence="2" id="KW-1185">Reference proteome</keyword>
<organism evidence="1 2">
    <name type="scientific">Nocardia terrae</name>
    <dbReference type="NCBI Taxonomy" id="2675851"/>
    <lineage>
        <taxon>Bacteria</taxon>
        <taxon>Bacillati</taxon>
        <taxon>Actinomycetota</taxon>
        <taxon>Actinomycetes</taxon>
        <taxon>Mycobacteriales</taxon>
        <taxon>Nocardiaceae</taxon>
        <taxon>Nocardia</taxon>
    </lineage>
</organism>
<dbReference type="InterPro" id="IPR032710">
    <property type="entry name" value="NTF2-like_dom_sf"/>
</dbReference>
<reference evidence="1 2" key="1">
    <citation type="submission" date="2019-12" db="EMBL/GenBank/DDBJ databases">
        <title>Nocardia sp. nov. ET3-3 isolated from soil.</title>
        <authorList>
            <person name="Kanchanasin P."/>
            <person name="Tanasupawat S."/>
            <person name="Yuki M."/>
            <person name="Kudo T."/>
        </authorList>
    </citation>
    <scope>NUCLEOTIDE SEQUENCE [LARGE SCALE GENOMIC DNA]</scope>
    <source>
        <strain evidence="1 2">ET3-3</strain>
    </source>
</reference>
<accession>A0A7K1V3Z1</accession>
<sequence>MSITNTIEANTQIARRLFAALQDVDLAVIDELIAADLVDHSPMFGSPAFERENLKHAAAKFKTAFPDVRIRTAHVLADGDKVLVYEVVTGTNTGPFGESAPTGRSMQVQAAHVLRIAQGQVVEHWSVRELDSMRAALGIAAGGSADGN</sequence>
<name>A0A7K1V3Z1_9NOCA</name>
<dbReference type="Proteomes" id="UP000466794">
    <property type="component" value="Unassembled WGS sequence"/>
</dbReference>
<comment type="caution">
    <text evidence="1">The sequence shown here is derived from an EMBL/GenBank/DDBJ whole genome shotgun (WGS) entry which is preliminary data.</text>
</comment>
<gene>
    <name evidence="1" type="ORF">GPX89_29300</name>
</gene>
<dbReference type="RefSeq" id="WP_157390923.1">
    <property type="nucleotide sequence ID" value="NZ_WRPP01000006.1"/>
</dbReference>
<protein>
    <recommendedName>
        <fullName evidence="3">Ester cyclase</fullName>
    </recommendedName>
</protein>
<evidence type="ECO:0000313" key="1">
    <source>
        <dbReference type="EMBL" id="MVU81326.1"/>
    </source>
</evidence>
<dbReference type="PANTHER" id="PTHR38436">
    <property type="entry name" value="POLYKETIDE CYCLASE SNOAL-LIKE DOMAIN"/>
    <property type="match status" value="1"/>
</dbReference>
<evidence type="ECO:0008006" key="3">
    <source>
        <dbReference type="Google" id="ProtNLM"/>
    </source>
</evidence>
<dbReference type="AlphaFoldDB" id="A0A7K1V3Z1"/>
<dbReference type="PANTHER" id="PTHR38436:SF1">
    <property type="entry name" value="ESTER CYCLASE"/>
    <property type="match status" value="1"/>
</dbReference>
<evidence type="ECO:0000313" key="2">
    <source>
        <dbReference type="Proteomes" id="UP000466794"/>
    </source>
</evidence>
<dbReference type="GO" id="GO:0030638">
    <property type="term" value="P:polyketide metabolic process"/>
    <property type="evidence" value="ECO:0007669"/>
    <property type="project" value="InterPro"/>
</dbReference>
<dbReference type="EMBL" id="WRPP01000006">
    <property type="protein sequence ID" value="MVU81326.1"/>
    <property type="molecule type" value="Genomic_DNA"/>
</dbReference>
<dbReference type="Gene3D" id="3.10.450.50">
    <property type="match status" value="1"/>
</dbReference>
<dbReference type="Pfam" id="PF07366">
    <property type="entry name" value="SnoaL"/>
    <property type="match status" value="1"/>
</dbReference>
<proteinExistence type="predicted"/>
<dbReference type="InterPro" id="IPR009959">
    <property type="entry name" value="Cyclase_SnoaL-like"/>
</dbReference>
<dbReference type="SUPFAM" id="SSF54427">
    <property type="entry name" value="NTF2-like"/>
    <property type="match status" value="1"/>
</dbReference>